<dbReference type="Gene3D" id="1.10.1900.10">
    <property type="entry name" value="c-terminal domain of poly(a) binding protein"/>
    <property type="match status" value="1"/>
</dbReference>
<evidence type="ECO:0000313" key="2">
    <source>
        <dbReference type="EMBL" id="HJC37657.1"/>
    </source>
</evidence>
<reference evidence="2" key="2">
    <citation type="submission" date="2021-04" db="EMBL/GenBank/DDBJ databases">
        <authorList>
            <person name="Gilroy R."/>
        </authorList>
    </citation>
    <scope>NUCLEOTIDE SEQUENCE</scope>
    <source>
        <strain evidence="2">ChiGjej1B1-1692</strain>
    </source>
</reference>
<dbReference type="EMBL" id="DWWK01000014">
    <property type="protein sequence ID" value="HJC37657.1"/>
    <property type="molecule type" value="Genomic_DNA"/>
</dbReference>
<feature type="transmembrane region" description="Helical" evidence="1">
    <location>
        <begin position="129"/>
        <end position="145"/>
    </location>
</feature>
<dbReference type="Proteomes" id="UP000823894">
    <property type="component" value="Unassembled WGS sequence"/>
</dbReference>
<keyword evidence="1" id="KW-1133">Transmembrane helix</keyword>
<organism evidence="2 3">
    <name type="scientific">Candidatus Mediterraneibacter faecigallinarum</name>
    <dbReference type="NCBI Taxonomy" id="2838669"/>
    <lineage>
        <taxon>Bacteria</taxon>
        <taxon>Bacillati</taxon>
        <taxon>Bacillota</taxon>
        <taxon>Clostridia</taxon>
        <taxon>Lachnospirales</taxon>
        <taxon>Lachnospiraceae</taxon>
        <taxon>Mediterraneibacter</taxon>
    </lineage>
</organism>
<keyword evidence="1" id="KW-0472">Membrane</keyword>
<evidence type="ECO:0000313" key="3">
    <source>
        <dbReference type="Proteomes" id="UP000823894"/>
    </source>
</evidence>
<reference evidence="2" key="1">
    <citation type="journal article" date="2021" name="PeerJ">
        <title>Extensive microbial diversity within the chicken gut microbiome revealed by metagenomics and culture.</title>
        <authorList>
            <person name="Gilroy R."/>
            <person name="Ravi A."/>
            <person name="Getino M."/>
            <person name="Pursley I."/>
            <person name="Horton D.L."/>
            <person name="Alikhan N.F."/>
            <person name="Baker D."/>
            <person name="Gharbi K."/>
            <person name="Hall N."/>
            <person name="Watson M."/>
            <person name="Adriaenssens E.M."/>
            <person name="Foster-Nyarko E."/>
            <person name="Jarju S."/>
            <person name="Secka A."/>
            <person name="Antonio M."/>
            <person name="Oren A."/>
            <person name="Chaudhuri R.R."/>
            <person name="La Ragione R."/>
            <person name="Hildebrand F."/>
            <person name="Pallen M.J."/>
        </authorList>
    </citation>
    <scope>NUCLEOTIDE SEQUENCE</scope>
    <source>
        <strain evidence="2">ChiGjej1B1-1692</strain>
    </source>
</reference>
<name>A0A9D2NTJ3_9FIRM</name>
<feature type="transmembrane region" description="Helical" evidence="1">
    <location>
        <begin position="96"/>
        <end position="117"/>
    </location>
</feature>
<sequence length="215" mass="24290">MNKRTKRLTEENEILCGELSTEAKEVLRNVTGYIQRFGISRYEQEKVRQDIAEMILEGEKRGIPVSETIGDDYQAFCDSVLAEMPRMTGREKLLTIVRDICLFLAVWLPFWIFQYFGSGGTARVTTGDVGWALLVFATGYVYSWLMSRQAFKKHIGYLLAGVMFVAVVLIGAKVLSPNGYVLFTVHIYAAVAAEVILIIVCVILNRIVDQDYKTL</sequence>
<dbReference type="SUPFAM" id="SSF158560">
    <property type="entry name" value="BH3980-like"/>
    <property type="match status" value="1"/>
</dbReference>
<dbReference type="AlphaFoldDB" id="A0A9D2NTJ3"/>
<proteinExistence type="predicted"/>
<protein>
    <submittedName>
        <fullName evidence="2">Uncharacterized protein</fullName>
    </submittedName>
</protein>
<keyword evidence="1" id="KW-0812">Transmembrane</keyword>
<feature type="transmembrane region" description="Helical" evidence="1">
    <location>
        <begin position="157"/>
        <end position="175"/>
    </location>
</feature>
<evidence type="ECO:0000256" key="1">
    <source>
        <dbReference type="SAM" id="Phobius"/>
    </source>
</evidence>
<gene>
    <name evidence="2" type="ORF">H9757_01115</name>
</gene>
<feature type="transmembrane region" description="Helical" evidence="1">
    <location>
        <begin position="187"/>
        <end position="208"/>
    </location>
</feature>
<comment type="caution">
    <text evidence="2">The sequence shown here is derived from an EMBL/GenBank/DDBJ whole genome shotgun (WGS) entry which is preliminary data.</text>
</comment>
<accession>A0A9D2NTJ3</accession>